<dbReference type="EMBL" id="JBEPSB010000002">
    <property type="protein sequence ID" value="MET4559609.1"/>
    <property type="molecule type" value="Genomic_DNA"/>
</dbReference>
<keyword evidence="2" id="KW-1185">Reference proteome</keyword>
<evidence type="ECO:0000313" key="1">
    <source>
        <dbReference type="EMBL" id="MET4559609.1"/>
    </source>
</evidence>
<protein>
    <submittedName>
        <fullName evidence="1">Uncharacterized protein</fullName>
    </submittedName>
</protein>
<organism evidence="1 2">
    <name type="scientific">Lysinibacillus parviboronicapiens</name>
    <dbReference type="NCBI Taxonomy" id="436516"/>
    <lineage>
        <taxon>Bacteria</taxon>
        <taxon>Bacillati</taxon>
        <taxon>Bacillota</taxon>
        <taxon>Bacilli</taxon>
        <taxon>Bacillales</taxon>
        <taxon>Bacillaceae</taxon>
        <taxon>Lysinibacillus</taxon>
    </lineage>
</organism>
<proteinExistence type="predicted"/>
<evidence type="ECO:0000313" key="2">
    <source>
        <dbReference type="Proteomes" id="UP001549363"/>
    </source>
</evidence>
<comment type="caution">
    <text evidence="1">The sequence shown here is derived from an EMBL/GenBank/DDBJ whole genome shotgun (WGS) entry which is preliminary data.</text>
</comment>
<dbReference type="RefSeq" id="WP_354470956.1">
    <property type="nucleotide sequence ID" value="NZ_JBEPSB010000002.1"/>
</dbReference>
<gene>
    <name evidence="1" type="ORF">ABIA69_000752</name>
</gene>
<sequence length="73" mass="8541">MTVNHASVLTKEYFISYLTLIMTSREYTVAQANSFAFDFFFKGDKERYGSSTWSQFEKAKIEIEKKMCEIEAC</sequence>
<reference evidence="1 2" key="1">
    <citation type="submission" date="2024-06" db="EMBL/GenBank/DDBJ databases">
        <title>Sorghum-associated microbial communities from plants grown in Nebraska, USA.</title>
        <authorList>
            <person name="Schachtman D."/>
        </authorList>
    </citation>
    <scope>NUCLEOTIDE SEQUENCE [LARGE SCALE GENOMIC DNA]</scope>
    <source>
        <strain evidence="1 2">736</strain>
    </source>
</reference>
<name>A0ABV2PG44_9BACI</name>
<dbReference type="Proteomes" id="UP001549363">
    <property type="component" value="Unassembled WGS sequence"/>
</dbReference>
<accession>A0ABV2PG44</accession>